<dbReference type="WBParaSite" id="EEL_0000321101-mRNA-1">
    <property type="protein sequence ID" value="EEL_0000321101-mRNA-1"/>
    <property type="gene ID" value="EEL_0000321101"/>
</dbReference>
<reference evidence="2" key="1">
    <citation type="submission" date="2017-02" db="UniProtKB">
        <authorList>
            <consortium name="WormBaseParasite"/>
        </authorList>
    </citation>
    <scope>IDENTIFICATION</scope>
</reference>
<organism evidence="1 2">
    <name type="scientific">Elaeophora elaphi</name>
    <dbReference type="NCBI Taxonomy" id="1147741"/>
    <lineage>
        <taxon>Eukaryota</taxon>
        <taxon>Metazoa</taxon>
        <taxon>Ecdysozoa</taxon>
        <taxon>Nematoda</taxon>
        <taxon>Chromadorea</taxon>
        <taxon>Rhabditida</taxon>
        <taxon>Spirurina</taxon>
        <taxon>Spiruromorpha</taxon>
        <taxon>Filarioidea</taxon>
        <taxon>Onchocercidae</taxon>
        <taxon>Elaeophora</taxon>
    </lineage>
</organism>
<dbReference type="AlphaFoldDB" id="A0A0R3RP00"/>
<evidence type="ECO:0000313" key="2">
    <source>
        <dbReference type="WBParaSite" id="EEL_0000321101-mRNA-1"/>
    </source>
</evidence>
<name>A0A0R3RP00_9BILA</name>
<proteinExistence type="predicted"/>
<evidence type="ECO:0000313" key="1">
    <source>
        <dbReference type="Proteomes" id="UP000050640"/>
    </source>
</evidence>
<dbReference type="Proteomes" id="UP000050640">
    <property type="component" value="Unplaced"/>
</dbReference>
<accession>A0A0R3RP00</accession>
<sequence length="76" mass="9090">MRRKYASGNFTLYRTVHSFNELKYHRCYVVRNDALTILSTVKLRCLYLKKIRIEVSVNCTVQIRIQVLIVSQWIIL</sequence>
<protein>
    <submittedName>
        <fullName evidence="2">Ovule protein</fullName>
    </submittedName>
</protein>
<keyword evidence="1" id="KW-1185">Reference proteome</keyword>